<evidence type="ECO:0000256" key="13">
    <source>
        <dbReference type="ARBA" id="ARBA00068094"/>
    </source>
</evidence>
<dbReference type="Gene3D" id="3.20.20.80">
    <property type="entry name" value="Glycosidases"/>
    <property type="match status" value="1"/>
</dbReference>
<organism evidence="20 21">
    <name type="scientific">Trichogramma kaykai</name>
    <dbReference type="NCBI Taxonomy" id="54128"/>
    <lineage>
        <taxon>Eukaryota</taxon>
        <taxon>Metazoa</taxon>
        <taxon>Ecdysozoa</taxon>
        <taxon>Arthropoda</taxon>
        <taxon>Hexapoda</taxon>
        <taxon>Insecta</taxon>
        <taxon>Pterygota</taxon>
        <taxon>Neoptera</taxon>
        <taxon>Endopterygota</taxon>
        <taxon>Hymenoptera</taxon>
        <taxon>Apocrita</taxon>
        <taxon>Proctotrupomorpha</taxon>
        <taxon>Chalcidoidea</taxon>
        <taxon>Trichogrammatidae</taxon>
        <taxon>Trichogramma</taxon>
    </lineage>
</organism>
<gene>
    <name evidence="20" type="ORF">TKK_010116</name>
</gene>
<dbReference type="PANTHER" id="PTHR10353:SF36">
    <property type="entry name" value="LP05116P"/>
    <property type="match status" value="1"/>
</dbReference>
<dbReference type="FunFam" id="3.20.20.80:FF:000011">
    <property type="entry name" value="Cytosolic beta-glucosidase"/>
    <property type="match status" value="1"/>
</dbReference>
<comment type="similarity">
    <text evidence="12">Belongs to the glycosyl hydrolase 1 family. Klotho subfamily.</text>
</comment>
<keyword evidence="21" id="KW-1185">Reference proteome</keyword>
<dbReference type="AlphaFoldDB" id="A0ABD2WSS6"/>
<evidence type="ECO:0000256" key="19">
    <source>
        <dbReference type="SAM" id="Phobius"/>
    </source>
</evidence>
<comment type="catalytic activity">
    <reaction evidence="6">
        <text>a beta-D-galactosyl-(1&lt;-&gt;1')-N-acylsphing-4-enine + H2O = an N-acylsphing-4-enine + D-galactose</text>
        <dbReference type="Rhea" id="RHEA:14297"/>
        <dbReference type="ChEBI" id="CHEBI:4139"/>
        <dbReference type="ChEBI" id="CHEBI:15377"/>
        <dbReference type="ChEBI" id="CHEBI:18390"/>
        <dbReference type="ChEBI" id="CHEBI:52639"/>
        <dbReference type="EC" id="3.2.1.46"/>
    </reaction>
    <physiologicalReaction direction="left-to-right" evidence="6">
        <dbReference type="Rhea" id="RHEA:14298"/>
    </physiologicalReaction>
</comment>
<dbReference type="EC" id="3.2.1.46" evidence="2"/>
<reference evidence="20 21" key="1">
    <citation type="journal article" date="2024" name="bioRxiv">
        <title>A reference genome for Trichogramma kaykai: A tiny desert-dwelling parasitoid wasp with competing sex-ratio distorters.</title>
        <authorList>
            <person name="Culotta J."/>
            <person name="Lindsey A.R."/>
        </authorList>
    </citation>
    <scope>NUCLEOTIDE SEQUENCE [LARGE SCALE GENOMIC DNA]</scope>
    <source>
        <strain evidence="20 21">KSX58</strain>
    </source>
</reference>
<evidence type="ECO:0000256" key="6">
    <source>
        <dbReference type="ARBA" id="ARBA00033698"/>
    </source>
</evidence>
<evidence type="ECO:0000256" key="11">
    <source>
        <dbReference type="ARBA" id="ARBA00052085"/>
    </source>
</evidence>
<dbReference type="GO" id="GO:0016052">
    <property type="term" value="P:carbohydrate catabolic process"/>
    <property type="evidence" value="ECO:0007669"/>
    <property type="project" value="UniProtKB-ARBA"/>
</dbReference>
<comment type="catalytic activity">
    <reaction evidence="11">
        <text>beta-D-glucosyl-(1&lt;-&gt;1)-sphing-4-enine + H2O = sphing-4-enine + D-glucose</text>
        <dbReference type="Rhea" id="RHEA:59288"/>
        <dbReference type="ChEBI" id="CHEBI:4167"/>
        <dbReference type="ChEBI" id="CHEBI:15377"/>
        <dbReference type="ChEBI" id="CHEBI:57756"/>
        <dbReference type="ChEBI" id="CHEBI:83992"/>
    </reaction>
    <physiologicalReaction direction="left-to-right" evidence="11">
        <dbReference type="Rhea" id="RHEA:59289"/>
    </physiologicalReaction>
</comment>
<dbReference type="EC" id="3.2.1.21" evidence="3"/>
<accession>A0ABD2WSS6</accession>
<dbReference type="EMBL" id="JBJJXI010000077">
    <property type="protein sequence ID" value="KAL3395790.1"/>
    <property type="molecule type" value="Genomic_DNA"/>
</dbReference>
<dbReference type="PRINTS" id="PR00131">
    <property type="entry name" value="GLHYDRLASE1"/>
</dbReference>
<keyword evidence="19" id="KW-0812">Transmembrane</keyword>
<keyword evidence="5 18" id="KW-0326">Glycosidase</keyword>
<evidence type="ECO:0000256" key="16">
    <source>
        <dbReference type="ARBA" id="ARBA00083229"/>
    </source>
</evidence>
<name>A0ABD2WSS6_9HYME</name>
<evidence type="ECO:0000256" key="4">
    <source>
        <dbReference type="ARBA" id="ARBA00022801"/>
    </source>
</evidence>
<evidence type="ECO:0000256" key="15">
    <source>
        <dbReference type="ARBA" id="ARBA00081896"/>
    </source>
</evidence>
<evidence type="ECO:0000256" key="1">
    <source>
        <dbReference type="ARBA" id="ARBA00000448"/>
    </source>
</evidence>
<evidence type="ECO:0000256" key="10">
    <source>
        <dbReference type="ARBA" id="ARBA00051666"/>
    </source>
</evidence>
<evidence type="ECO:0000313" key="21">
    <source>
        <dbReference type="Proteomes" id="UP001627154"/>
    </source>
</evidence>
<dbReference type="SUPFAM" id="SSF51445">
    <property type="entry name" value="(Trans)glycosidases"/>
    <property type="match status" value="1"/>
</dbReference>
<comment type="catalytic activity">
    <reaction evidence="8">
        <text>beta-D-galactosyl-(1&lt;-&gt;1')-N-octadecanoylsphing-4-enine + H2O = N-octadecanoylsphing-4-enine + D-galactose</text>
        <dbReference type="Rhea" id="RHEA:59292"/>
        <dbReference type="ChEBI" id="CHEBI:4139"/>
        <dbReference type="ChEBI" id="CHEBI:15377"/>
        <dbReference type="ChEBI" id="CHEBI:72961"/>
        <dbReference type="ChEBI" id="CHEBI:84720"/>
    </reaction>
    <physiologicalReaction direction="left-to-right" evidence="8">
        <dbReference type="Rhea" id="RHEA:59293"/>
    </physiologicalReaction>
</comment>
<dbReference type="InterPro" id="IPR033132">
    <property type="entry name" value="GH_1_N_CS"/>
</dbReference>
<keyword evidence="4 18" id="KW-0378">Hydrolase</keyword>
<evidence type="ECO:0000256" key="18">
    <source>
        <dbReference type="RuleBase" id="RU004468"/>
    </source>
</evidence>
<evidence type="ECO:0000256" key="2">
    <source>
        <dbReference type="ARBA" id="ARBA00012657"/>
    </source>
</evidence>
<evidence type="ECO:0000256" key="3">
    <source>
        <dbReference type="ARBA" id="ARBA00012744"/>
    </source>
</evidence>
<evidence type="ECO:0000256" key="9">
    <source>
        <dbReference type="ARBA" id="ARBA00051414"/>
    </source>
</evidence>
<evidence type="ECO:0000256" key="12">
    <source>
        <dbReference type="ARBA" id="ARBA00060858"/>
    </source>
</evidence>
<dbReference type="PANTHER" id="PTHR10353">
    <property type="entry name" value="GLYCOSYL HYDROLASE"/>
    <property type="match status" value="1"/>
</dbReference>
<keyword evidence="19" id="KW-0472">Membrane</keyword>
<dbReference type="PROSITE" id="PS00653">
    <property type="entry name" value="GLYCOSYL_HYDROL_F1_2"/>
    <property type="match status" value="1"/>
</dbReference>
<feature type="transmembrane region" description="Helical" evidence="19">
    <location>
        <begin position="9"/>
        <end position="27"/>
    </location>
</feature>
<comment type="caution">
    <text evidence="20">The sequence shown here is derived from an EMBL/GenBank/DDBJ whole genome shotgun (WGS) entry which is preliminary data.</text>
</comment>
<dbReference type="InterPro" id="IPR001360">
    <property type="entry name" value="Glyco_hydro_1"/>
</dbReference>
<keyword evidence="19" id="KW-1133">Transmembrane helix</keyword>
<evidence type="ECO:0000256" key="8">
    <source>
        <dbReference type="ARBA" id="ARBA00050809"/>
    </source>
</evidence>
<dbReference type="GO" id="GO:0004336">
    <property type="term" value="F:galactosylceramidase activity"/>
    <property type="evidence" value="ECO:0007669"/>
    <property type="project" value="UniProtKB-EC"/>
</dbReference>
<dbReference type="GO" id="GO:0008422">
    <property type="term" value="F:beta-glucosidase activity"/>
    <property type="evidence" value="ECO:0007669"/>
    <property type="project" value="UniProtKB-EC"/>
</dbReference>
<evidence type="ECO:0000256" key="7">
    <source>
        <dbReference type="ARBA" id="ARBA00048813"/>
    </source>
</evidence>
<comment type="catalytic activity">
    <reaction evidence="1">
        <text>Hydrolysis of terminal, non-reducing beta-D-glucosyl residues with release of beta-D-glucose.</text>
        <dbReference type="EC" id="3.2.1.21"/>
    </reaction>
</comment>
<dbReference type="InterPro" id="IPR018120">
    <property type="entry name" value="Glyco_hydro_1_AS"/>
</dbReference>
<evidence type="ECO:0000256" key="14">
    <source>
        <dbReference type="ARBA" id="ARBA00079026"/>
    </source>
</evidence>
<dbReference type="Proteomes" id="UP001627154">
    <property type="component" value="Unassembled WGS sequence"/>
</dbReference>
<dbReference type="Pfam" id="PF00232">
    <property type="entry name" value="Glyco_hydro_1"/>
    <property type="match status" value="1"/>
</dbReference>
<comment type="catalytic activity">
    <reaction evidence="10">
        <text>beta-D-glucosyl-(1&lt;-&gt;1)-N-octadecanoylsphing-4-enine + H2O = N-octadecanoylsphing-4-enine + D-glucose</text>
        <dbReference type="Rhea" id="RHEA:59284"/>
        <dbReference type="ChEBI" id="CHEBI:4167"/>
        <dbReference type="ChEBI" id="CHEBI:15377"/>
        <dbReference type="ChEBI" id="CHEBI:72961"/>
        <dbReference type="ChEBI" id="CHEBI:84719"/>
    </reaction>
    <physiologicalReaction direction="left-to-right" evidence="10">
        <dbReference type="Rhea" id="RHEA:59285"/>
    </physiologicalReaction>
</comment>
<evidence type="ECO:0000313" key="20">
    <source>
        <dbReference type="EMBL" id="KAL3395790.1"/>
    </source>
</evidence>
<dbReference type="PROSITE" id="PS00572">
    <property type="entry name" value="GLYCOSYL_HYDROL_F1_1"/>
    <property type="match status" value="1"/>
</dbReference>
<feature type="active site" description="Nucleophile" evidence="17">
    <location>
        <position position="410"/>
    </location>
</feature>
<evidence type="ECO:0000256" key="5">
    <source>
        <dbReference type="ARBA" id="ARBA00023295"/>
    </source>
</evidence>
<comment type="catalytic activity">
    <reaction evidence="9">
        <text>a beta-D-xylosyl-(1&lt;-&gt;1')-N-acylsphing-4-enine + cholesterol = cholesteryl 3-beta-D-xyloside + an N-acylsphing-4-enine</text>
        <dbReference type="Rhea" id="RHEA:70239"/>
        <dbReference type="ChEBI" id="CHEBI:16113"/>
        <dbReference type="ChEBI" id="CHEBI:52639"/>
        <dbReference type="ChEBI" id="CHEBI:189067"/>
        <dbReference type="ChEBI" id="CHEBI:189068"/>
    </reaction>
    <physiologicalReaction direction="left-to-right" evidence="9">
        <dbReference type="Rhea" id="RHEA:70240"/>
    </physiologicalReaction>
    <physiologicalReaction direction="right-to-left" evidence="9">
        <dbReference type="Rhea" id="RHEA:70241"/>
    </physiologicalReaction>
</comment>
<dbReference type="InterPro" id="IPR017853">
    <property type="entry name" value="GH"/>
</dbReference>
<evidence type="ECO:0000256" key="17">
    <source>
        <dbReference type="PROSITE-ProRule" id="PRU10055"/>
    </source>
</evidence>
<proteinExistence type="inferred from homology"/>
<comment type="catalytic activity">
    <reaction evidence="7">
        <text>beta-D-galactosyl-(1&lt;-&gt;1)-sphing-4-enine + H2O = sphing-4-enine + D-galactose</text>
        <dbReference type="Rhea" id="RHEA:43908"/>
        <dbReference type="ChEBI" id="CHEBI:4139"/>
        <dbReference type="ChEBI" id="CHEBI:15377"/>
        <dbReference type="ChEBI" id="CHEBI:57756"/>
        <dbReference type="ChEBI" id="CHEBI:57934"/>
    </reaction>
    <physiologicalReaction direction="left-to-right" evidence="7">
        <dbReference type="Rhea" id="RHEA:43909"/>
    </physiologicalReaction>
</comment>
<protein>
    <recommendedName>
        <fullName evidence="13">Cytosolic beta-glucosidase</fullName>
        <ecNumber evidence="3">3.2.1.21</ecNumber>
        <ecNumber evidence="2">3.2.1.46</ecNumber>
    </recommendedName>
    <alternativeName>
        <fullName evidence="14">Cytosolic galactosylceramidase</fullName>
    </alternativeName>
    <alternativeName>
        <fullName evidence="16">Cytosolic glucosylceramidase</fullName>
    </alternativeName>
    <alternativeName>
        <fullName evidence="15">Cytosolic glycosylceramidase</fullName>
    </alternativeName>
</protein>
<sequence>MLVFLANESIIMSKILIAIFCILIGIIKHGNCKLNEADNVDGYSIFPEKFLFGTAMSSYQVEGAWNIDGKSESNWDNFTHKYPEKIIDKSNGDVSCDFYHKYKEDIQMIKEAGFHHFRFSLSWPRLLPTGYSDNVNQKAVDYYHDILDELEINNIIPFVTIYHWDHPQVLEDQGGWLNESMIDAFADYARFVFEEFGPRVRVFTTFNEPNVYCLAAYGTGAYAPGLKQLGRGEYRCMHNQLKAHALAYHAYDKKYREKQGGQIGIVYGCSYFYNKNKDDNLSDKIAWEFECGWGVNPIFSSSGDYPELMKQIVAKRSEESGLNESRLPSFTREWISKIRGSSDYFGLNHYTSKLVEHDDSDESDQKLRLSYDPKWLDSESTWLKVVPFGIGDALRKIKTKYNNPPVYITENGISDSNSTSDQLRIHYFNTYFREIITAIKRDRCDVRAHTAWSFLDSFEWETGYTAHFGLVEVDFKDKDRKRTPKRSLAWLKKVIENHKLQNAF</sequence>